<dbReference type="HOGENOM" id="CLU_1101954_0_0_5"/>
<name>M9R8C1_9RHOB</name>
<reference evidence="1 2" key="1">
    <citation type="journal article" date="2013" name="PLoS ONE">
        <title>Poles Apart: Arctic and Antarctic Octadecabacter strains Share High Genome Plasticity and a New Type of Xanthorhodopsin.</title>
        <authorList>
            <person name="Vollmers J."/>
            <person name="Voget S."/>
            <person name="Dietrich S."/>
            <person name="Gollnow K."/>
            <person name="Smits M."/>
            <person name="Meyer K."/>
            <person name="Brinkhoff T."/>
            <person name="Simon M."/>
            <person name="Daniel R."/>
        </authorList>
    </citation>
    <scope>NUCLEOTIDE SEQUENCE [LARGE SCALE GENOMIC DNA]</scope>
    <source>
        <strain evidence="1 2">307</strain>
    </source>
</reference>
<organism evidence="1 2">
    <name type="scientific">Octadecabacter antarcticus 307</name>
    <dbReference type="NCBI Taxonomy" id="391626"/>
    <lineage>
        <taxon>Bacteria</taxon>
        <taxon>Pseudomonadati</taxon>
        <taxon>Pseudomonadota</taxon>
        <taxon>Alphaproteobacteria</taxon>
        <taxon>Rhodobacterales</taxon>
        <taxon>Roseobacteraceae</taxon>
        <taxon>Octadecabacter</taxon>
    </lineage>
</organism>
<protein>
    <submittedName>
        <fullName evidence="1">Uncharacterized protein</fullName>
    </submittedName>
</protein>
<dbReference type="Proteomes" id="UP000005307">
    <property type="component" value="Chromosome"/>
</dbReference>
<dbReference type="EMBL" id="CP003740">
    <property type="protein sequence ID" value="AGI68452.1"/>
    <property type="molecule type" value="Genomic_DNA"/>
</dbReference>
<gene>
    <name evidence="1" type="ORF">OAN307_c28850</name>
</gene>
<dbReference type="InterPro" id="IPR011049">
    <property type="entry name" value="Serralysin-like_metalloprot_C"/>
</dbReference>
<proteinExistence type="predicted"/>
<dbReference type="Gene3D" id="2.150.10.10">
    <property type="entry name" value="Serralysin-like metalloprotease, C-terminal"/>
    <property type="match status" value="1"/>
</dbReference>
<dbReference type="AlphaFoldDB" id="M9R8C1"/>
<sequence length="239" mass="25201">MLPLILLLYKYPPKQSAAPNCRSLGAAIMTYEPAMLLNWLLVASGLLASDLFSGLFESNSDDKVVVDPLSEFTALGLGDDPFVGTDVDDNVLGQTGNDTISGEGGDILSSDQFDDDAIWSLGEAKILDVGAGDDQKYFSDGDVATGGAGADTFGMILSDEGVEQIIDFDPDEDNVVLYVDDLSIAETAPIISYVVDTDADNTTVSLDGTPTLVFDGLYTPEELGVTLADTDSIDFPTTS</sequence>
<dbReference type="eggNOG" id="COG2931">
    <property type="taxonomic scope" value="Bacteria"/>
</dbReference>
<evidence type="ECO:0000313" key="1">
    <source>
        <dbReference type="EMBL" id="AGI68452.1"/>
    </source>
</evidence>
<dbReference type="KEGG" id="oat:OAN307_c28850"/>
<accession>M9R8C1</accession>
<evidence type="ECO:0000313" key="2">
    <source>
        <dbReference type="Proteomes" id="UP000005307"/>
    </source>
</evidence>
<dbReference type="STRING" id="391626.OAN307_c28850"/>
<keyword evidence="2" id="KW-1185">Reference proteome</keyword>
<dbReference type="SUPFAM" id="SSF51120">
    <property type="entry name" value="beta-Roll"/>
    <property type="match status" value="1"/>
</dbReference>